<sequence length="97" mass="9980">MRIEFESGTGITIDTEHEIGIESGTGTGLKSGNGIGVGGLAVDVLKCMRSNALIVSSGGAGAGGRCARLPLPYYRRGGGGSHFRYRRTPIDANAVTL</sequence>
<proteinExistence type="predicted"/>
<evidence type="ECO:0000313" key="1">
    <source>
        <dbReference type="EMBL" id="GBP23194.1"/>
    </source>
</evidence>
<comment type="caution">
    <text evidence="1">The sequence shown here is derived from an EMBL/GenBank/DDBJ whole genome shotgun (WGS) entry which is preliminary data.</text>
</comment>
<evidence type="ECO:0000313" key="2">
    <source>
        <dbReference type="Proteomes" id="UP000299102"/>
    </source>
</evidence>
<organism evidence="1 2">
    <name type="scientific">Eumeta variegata</name>
    <name type="common">Bagworm moth</name>
    <name type="synonym">Eumeta japonica</name>
    <dbReference type="NCBI Taxonomy" id="151549"/>
    <lineage>
        <taxon>Eukaryota</taxon>
        <taxon>Metazoa</taxon>
        <taxon>Ecdysozoa</taxon>
        <taxon>Arthropoda</taxon>
        <taxon>Hexapoda</taxon>
        <taxon>Insecta</taxon>
        <taxon>Pterygota</taxon>
        <taxon>Neoptera</taxon>
        <taxon>Endopterygota</taxon>
        <taxon>Lepidoptera</taxon>
        <taxon>Glossata</taxon>
        <taxon>Ditrysia</taxon>
        <taxon>Tineoidea</taxon>
        <taxon>Psychidae</taxon>
        <taxon>Oiketicinae</taxon>
        <taxon>Eumeta</taxon>
    </lineage>
</organism>
<protein>
    <submittedName>
        <fullName evidence="1">Uncharacterized protein</fullName>
    </submittedName>
</protein>
<gene>
    <name evidence="1" type="ORF">EVAR_82359_1</name>
</gene>
<reference evidence="1 2" key="1">
    <citation type="journal article" date="2019" name="Commun. Biol.">
        <title>The bagworm genome reveals a unique fibroin gene that provides high tensile strength.</title>
        <authorList>
            <person name="Kono N."/>
            <person name="Nakamura H."/>
            <person name="Ohtoshi R."/>
            <person name="Tomita M."/>
            <person name="Numata K."/>
            <person name="Arakawa K."/>
        </authorList>
    </citation>
    <scope>NUCLEOTIDE SEQUENCE [LARGE SCALE GENOMIC DNA]</scope>
</reference>
<dbReference type="EMBL" id="BGZK01000148">
    <property type="protein sequence ID" value="GBP23194.1"/>
    <property type="molecule type" value="Genomic_DNA"/>
</dbReference>
<name>A0A4C1UB93_EUMVA</name>
<keyword evidence="2" id="KW-1185">Reference proteome</keyword>
<accession>A0A4C1UB93</accession>
<dbReference type="Proteomes" id="UP000299102">
    <property type="component" value="Unassembled WGS sequence"/>
</dbReference>
<dbReference type="AlphaFoldDB" id="A0A4C1UB93"/>